<feature type="transmembrane region" description="Helical" evidence="6">
    <location>
        <begin position="199"/>
        <end position="221"/>
    </location>
</feature>
<feature type="transmembrane region" description="Helical" evidence="6">
    <location>
        <begin position="77"/>
        <end position="99"/>
    </location>
</feature>
<keyword evidence="8" id="KW-1185">Reference proteome</keyword>
<feature type="transmembrane region" description="Helical" evidence="6">
    <location>
        <begin position="227"/>
        <end position="250"/>
    </location>
</feature>
<comment type="subcellular location">
    <subcellularLocation>
        <location evidence="1">Membrane</location>
        <topology evidence="1">Multi-pass membrane protein</topology>
    </subcellularLocation>
</comment>
<dbReference type="GO" id="GO:0005886">
    <property type="term" value="C:plasma membrane"/>
    <property type="evidence" value="ECO:0007669"/>
    <property type="project" value="TreeGrafter"/>
</dbReference>
<dbReference type="InterPro" id="IPR051633">
    <property type="entry name" value="AceTr"/>
</dbReference>
<dbReference type="NCBIfam" id="NF038013">
    <property type="entry name" value="AceTr_1"/>
    <property type="match status" value="1"/>
</dbReference>
<sequence length="269" mass="30375">MDNHYQWTHNTRIQQSFQIPTDQISLNHHQEPSSNHNDPIEFSHEHPQHPYMIMTRAASPVVFGQGHRRPLTMGNPAVLGLWSFATVTLLLGTFSLFLPHKSNSIIFPMALLFGGIAQTIAGFFDLFYGGTFSSTILISYGCFWIGNGMMMLPSIQAPLTATYASEDDIAQANAIFHFIWSIYTLMVTAVSLRFRHGTFILTWCLAWVFCTLFLTGMYYAIGSQALLRTSGICAYMAAIGAYYSGCAAVFEEQNERWWVGNYSRYNRSK</sequence>
<feature type="transmembrane region" description="Helical" evidence="6">
    <location>
        <begin position="175"/>
        <end position="192"/>
    </location>
</feature>
<evidence type="ECO:0000256" key="4">
    <source>
        <dbReference type="ARBA" id="ARBA00022989"/>
    </source>
</evidence>
<evidence type="ECO:0000313" key="8">
    <source>
        <dbReference type="Proteomes" id="UP000027586"/>
    </source>
</evidence>
<dbReference type="GO" id="GO:0015123">
    <property type="term" value="F:acetate transmembrane transporter activity"/>
    <property type="evidence" value="ECO:0007669"/>
    <property type="project" value="TreeGrafter"/>
</dbReference>
<comment type="similarity">
    <text evidence="2">Belongs to the acetate uptake transporter (AceTr) (TC 2.A.96) family.</text>
</comment>
<accession>A0A068RN04</accession>
<dbReference type="PANTHER" id="PTHR31123:SF1">
    <property type="entry name" value="ACCUMULATION OF DYADS PROTEIN 2-RELATED"/>
    <property type="match status" value="1"/>
</dbReference>
<keyword evidence="5 6" id="KW-0472">Membrane</keyword>
<dbReference type="PANTHER" id="PTHR31123">
    <property type="entry name" value="ACCUMULATION OF DYADS PROTEIN 2-RELATED"/>
    <property type="match status" value="1"/>
</dbReference>
<evidence type="ECO:0000256" key="2">
    <source>
        <dbReference type="ARBA" id="ARBA00005587"/>
    </source>
</evidence>
<dbReference type="Proteomes" id="UP000027586">
    <property type="component" value="Unassembled WGS sequence"/>
</dbReference>
<evidence type="ECO:0000313" key="7">
    <source>
        <dbReference type="EMBL" id="CDH50366.1"/>
    </source>
</evidence>
<dbReference type="AlphaFoldDB" id="A0A068RN04"/>
<name>A0A068RN04_9FUNG</name>
<keyword evidence="4 6" id="KW-1133">Transmembrane helix</keyword>
<gene>
    <name evidence="7" type="ORF">LCOR_02079.1</name>
</gene>
<protein>
    <submittedName>
        <fullName evidence="7">Uncharacterized protein</fullName>
    </submittedName>
</protein>
<evidence type="ECO:0000256" key="5">
    <source>
        <dbReference type="ARBA" id="ARBA00023136"/>
    </source>
</evidence>
<evidence type="ECO:0000256" key="3">
    <source>
        <dbReference type="ARBA" id="ARBA00022692"/>
    </source>
</evidence>
<reference evidence="7" key="1">
    <citation type="submission" date="2013-08" db="EMBL/GenBank/DDBJ databases">
        <title>Gene expansion shapes genome architecture in the human pathogen Lichtheimia corymbifera: an evolutionary genomics analysis in the ancient terrestrial Mucorales (Mucoromycotina).</title>
        <authorList>
            <person name="Schwartze V.U."/>
            <person name="Winter S."/>
            <person name="Shelest E."/>
            <person name="Marcet-Houben M."/>
            <person name="Horn F."/>
            <person name="Wehner S."/>
            <person name="Hoffmann K."/>
            <person name="Riege K."/>
            <person name="Sammeth M."/>
            <person name="Nowrousian M."/>
            <person name="Valiante V."/>
            <person name="Linde J."/>
            <person name="Jacobsen I.D."/>
            <person name="Marz M."/>
            <person name="Brakhage A.A."/>
            <person name="Gabaldon T."/>
            <person name="Bocker S."/>
            <person name="Voigt K."/>
        </authorList>
    </citation>
    <scope>NUCLEOTIDE SEQUENCE [LARGE SCALE GENOMIC DNA]</scope>
    <source>
        <strain evidence="7">FSU 9682</strain>
    </source>
</reference>
<dbReference type="Pfam" id="PF01184">
    <property type="entry name" value="Gpr1_Fun34_YaaH"/>
    <property type="match status" value="1"/>
</dbReference>
<evidence type="ECO:0000256" key="6">
    <source>
        <dbReference type="SAM" id="Phobius"/>
    </source>
</evidence>
<dbReference type="VEuPathDB" id="FungiDB:LCOR_02079.1"/>
<proteinExistence type="inferred from homology"/>
<keyword evidence="3 6" id="KW-0812">Transmembrane</keyword>
<comment type="caution">
    <text evidence="7">The sequence shown here is derived from an EMBL/GenBank/DDBJ whole genome shotgun (WGS) entry which is preliminary data.</text>
</comment>
<dbReference type="InterPro" id="IPR000791">
    <property type="entry name" value="Gpr1/Fun34/SatP-like"/>
</dbReference>
<feature type="transmembrane region" description="Helical" evidence="6">
    <location>
        <begin position="135"/>
        <end position="155"/>
    </location>
</feature>
<dbReference type="EMBL" id="CBTN010000006">
    <property type="protein sequence ID" value="CDH50366.1"/>
    <property type="molecule type" value="Genomic_DNA"/>
</dbReference>
<organism evidence="7 8">
    <name type="scientific">Lichtheimia corymbifera JMRC:FSU:9682</name>
    <dbReference type="NCBI Taxonomy" id="1263082"/>
    <lineage>
        <taxon>Eukaryota</taxon>
        <taxon>Fungi</taxon>
        <taxon>Fungi incertae sedis</taxon>
        <taxon>Mucoromycota</taxon>
        <taxon>Mucoromycotina</taxon>
        <taxon>Mucoromycetes</taxon>
        <taxon>Mucorales</taxon>
        <taxon>Lichtheimiaceae</taxon>
        <taxon>Lichtheimia</taxon>
    </lineage>
</organism>
<evidence type="ECO:0000256" key="1">
    <source>
        <dbReference type="ARBA" id="ARBA00004141"/>
    </source>
</evidence>
<feature type="transmembrane region" description="Helical" evidence="6">
    <location>
        <begin position="105"/>
        <end position="128"/>
    </location>
</feature>
<dbReference type="OrthoDB" id="3648309at2759"/>